<sequence>MPTNMRYLVVNSCAPRPFTGNPVCIALDEPDGSVMQAVATQLNQSCTVFPVRTGDGAYRMRLFTPEREVGYAGSPSLAAAWVMGQGKWIQTTSGAVANIEVAGEMAWMEQPSPIIEEIEDRDLIEGLGLKSVEKIVKAVVASNTYVVAVTKDDPGDFTPRHDILMHPATRFGPALVGAVCRRAESEIEARMFGPAHGVAEDPACGAVAGTLGMLMHRDFGTSKAVSLRQGERIGRPSLISVTLGDEAIRVGGQLILMGEGHVVLP</sequence>
<keyword evidence="2" id="KW-1185">Reference proteome</keyword>
<dbReference type="PIRSF" id="PIRSF016184">
    <property type="entry name" value="PhzC_PhzF"/>
    <property type="match status" value="1"/>
</dbReference>
<accession>A0A1L3ZUU6</accession>
<dbReference type="InterPro" id="IPR003719">
    <property type="entry name" value="Phenazine_PhzF-like"/>
</dbReference>
<dbReference type="STRING" id="1921510.BSL82_08750"/>
<dbReference type="AlphaFoldDB" id="A0A1L3ZUU6"/>
<evidence type="ECO:0000313" key="2">
    <source>
        <dbReference type="Proteomes" id="UP000182063"/>
    </source>
</evidence>
<reference evidence="2" key="1">
    <citation type="submission" date="2016-11" db="EMBL/GenBank/DDBJ databases">
        <title>Complete Genome Sequence of alachlor-degrading Sphingomonas sp. strain JJ-A5.</title>
        <authorList>
            <person name="Lee H."/>
            <person name="Ka J.-O."/>
        </authorList>
    </citation>
    <scope>NUCLEOTIDE SEQUENCE [LARGE SCALE GENOMIC DNA]</scope>
    <source>
        <strain evidence="2">JJ-A5</strain>
    </source>
</reference>
<dbReference type="Pfam" id="PF02567">
    <property type="entry name" value="PhzC-PhzF"/>
    <property type="match status" value="1"/>
</dbReference>
<dbReference type="KEGG" id="sphj:BSL82_08750"/>
<dbReference type="NCBIfam" id="TIGR00654">
    <property type="entry name" value="PhzF_family"/>
    <property type="match status" value="1"/>
</dbReference>
<dbReference type="GO" id="GO:0016853">
    <property type="term" value="F:isomerase activity"/>
    <property type="evidence" value="ECO:0007669"/>
    <property type="project" value="TreeGrafter"/>
</dbReference>
<dbReference type="EMBL" id="CP018221">
    <property type="protein sequence ID" value="API59387.1"/>
    <property type="molecule type" value="Genomic_DNA"/>
</dbReference>
<gene>
    <name evidence="1" type="ORF">BSL82_08750</name>
</gene>
<evidence type="ECO:0008006" key="3">
    <source>
        <dbReference type="Google" id="ProtNLM"/>
    </source>
</evidence>
<dbReference type="PANTHER" id="PTHR13774">
    <property type="entry name" value="PHENAZINE BIOSYNTHESIS PROTEIN"/>
    <property type="match status" value="1"/>
</dbReference>
<dbReference type="GO" id="GO:0005737">
    <property type="term" value="C:cytoplasm"/>
    <property type="evidence" value="ECO:0007669"/>
    <property type="project" value="TreeGrafter"/>
</dbReference>
<dbReference type="SUPFAM" id="SSF54506">
    <property type="entry name" value="Diaminopimelate epimerase-like"/>
    <property type="match status" value="1"/>
</dbReference>
<dbReference type="Proteomes" id="UP000182063">
    <property type="component" value="Chromosome"/>
</dbReference>
<protein>
    <recommendedName>
        <fullName evidence="3">Phenazine biosynthesis protein PhzF</fullName>
    </recommendedName>
</protein>
<proteinExistence type="predicted"/>
<dbReference type="Gene3D" id="3.10.310.10">
    <property type="entry name" value="Diaminopimelate Epimerase, Chain A, domain 1"/>
    <property type="match status" value="2"/>
</dbReference>
<organism evidence="1 2">
    <name type="scientific">Tardibacter chloracetimidivorans</name>
    <dbReference type="NCBI Taxonomy" id="1921510"/>
    <lineage>
        <taxon>Bacteria</taxon>
        <taxon>Pseudomonadati</taxon>
        <taxon>Pseudomonadota</taxon>
        <taxon>Alphaproteobacteria</taxon>
        <taxon>Sphingomonadales</taxon>
        <taxon>Sphingomonadaceae</taxon>
        <taxon>Tardibacter</taxon>
    </lineage>
</organism>
<evidence type="ECO:0000313" key="1">
    <source>
        <dbReference type="EMBL" id="API59387.1"/>
    </source>
</evidence>
<name>A0A1L3ZUU6_9SPHN</name>